<dbReference type="InterPro" id="IPR049712">
    <property type="entry name" value="Poly_export"/>
</dbReference>
<keyword evidence="1" id="KW-0732">Signal</keyword>
<feature type="domain" description="Polysaccharide export protein N-terminal" evidence="3">
    <location>
        <begin position="61"/>
        <end position="161"/>
    </location>
</feature>
<reference evidence="5 6" key="1">
    <citation type="submission" date="2019-12" db="EMBL/GenBank/DDBJ databases">
        <title>Spirosoma sp. HMF4905 genome sequencing and assembly.</title>
        <authorList>
            <person name="Kang H."/>
            <person name="Cha I."/>
            <person name="Kim H."/>
            <person name="Joh K."/>
        </authorList>
    </citation>
    <scope>NUCLEOTIDE SEQUENCE [LARGE SCALE GENOMIC DNA]</scope>
    <source>
        <strain evidence="5 6">HMF4905</strain>
    </source>
</reference>
<dbReference type="Gene3D" id="3.10.560.10">
    <property type="entry name" value="Outer membrane lipoprotein wza domain like"/>
    <property type="match status" value="1"/>
</dbReference>
<comment type="caution">
    <text evidence="5">The sequence shown here is derived from an EMBL/GenBank/DDBJ whole genome shotgun (WGS) entry which is preliminary data.</text>
</comment>
<protein>
    <submittedName>
        <fullName evidence="5">Ligand-binding protein</fullName>
    </submittedName>
</protein>
<evidence type="ECO:0000313" key="6">
    <source>
        <dbReference type="Proteomes" id="UP000436006"/>
    </source>
</evidence>
<keyword evidence="6" id="KW-1185">Reference proteome</keyword>
<dbReference type="Proteomes" id="UP000436006">
    <property type="component" value="Unassembled WGS sequence"/>
</dbReference>
<evidence type="ECO:0000256" key="1">
    <source>
        <dbReference type="ARBA" id="ARBA00022729"/>
    </source>
</evidence>
<evidence type="ECO:0000259" key="4">
    <source>
        <dbReference type="Pfam" id="PF10531"/>
    </source>
</evidence>
<dbReference type="AlphaFoldDB" id="A0A7K1SFQ3"/>
<keyword evidence="2" id="KW-1133">Transmembrane helix</keyword>
<name>A0A7K1SFQ3_9BACT</name>
<dbReference type="Gene3D" id="3.30.1950.10">
    <property type="entry name" value="wza like domain"/>
    <property type="match status" value="1"/>
</dbReference>
<evidence type="ECO:0000313" key="5">
    <source>
        <dbReference type="EMBL" id="MVM32538.1"/>
    </source>
</evidence>
<feature type="transmembrane region" description="Helical" evidence="2">
    <location>
        <begin position="261"/>
        <end position="280"/>
    </location>
</feature>
<dbReference type="PANTHER" id="PTHR33619">
    <property type="entry name" value="POLYSACCHARIDE EXPORT PROTEIN GFCE-RELATED"/>
    <property type="match status" value="1"/>
</dbReference>
<dbReference type="Pfam" id="PF02563">
    <property type="entry name" value="Poly_export"/>
    <property type="match status" value="1"/>
</dbReference>
<dbReference type="PANTHER" id="PTHR33619:SF3">
    <property type="entry name" value="POLYSACCHARIDE EXPORT PROTEIN GFCE-RELATED"/>
    <property type="match status" value="1"/>
</dbReference>
<evidence type="ECO:0000256" key="2">
    <source>
        <dbReference type="SAM" id="Phobius"/>
    </source>
</evidence>
<sequence length="281" mass="31021">MAHLLRSTIWNKNKLKVIVYLSFVSLFYSCTTSKTITYFQGKSPIDTVHYSTLATIRPSITTIQPDDILAIIVTSLSDESNILFNFQNTSALHMSRFPGSSSGGGAGGNLQPLGYLVDSTGSVNIPLIGKAKLAGLTIAEAEVFLKDKLDKYLKEPTINVRPLNHKFTVLGEVNHPGVFNLINSRTTLPEVVGMAGELTVYGRRDNVMLIRTVGDKREVIRLDLTARSVLDSPYYFIQNNDILYVEPRQGRVTSSDRAIQLLPMTLGIISTLLVVVNFITK</sequence>
<gene>
    <name evidence="5" type="ORF">GO755_21030</name>
</gene>
<dbReference type="PROSITE" id="PS51257">
    <property type="entry name" value="PROKAR_LIPOPROTEIN"/>
    <property type="match status" value="1"/>
</dbReference>
<dbReference type="EMBL" id="WPIN01000008">
    <property type="protein sequence ID" value="MVM32538.1"/>
    <property type="molecule type" value="Genomic_DNA"/>
</dbReference>
<proteinExistence type="predicted"/>
<dbReference type="InterPro" id="IPR003715">
    <property type="entry name" value="Poly_export_N"/>
</dbReference>
<dbReference type="GO" id="GO:0015159">
    <property type="term" value="F:polysaccharide transmembrane transporter activity"/>
    <property type="evidence" value="ECO:0007669"/>
    <property type="project" value="InterPro"/>
</dbReference>
<dbReference type="Pfam" id="PF10531">
    <property type="entry name" value="SLBB"/>
    <property type="match status" value="1"/>
</dbReference>
<accession>A0A7K1SFQ3</accession>
<keyword evidence="2" id="KW-0472">Membrane</keyword>
<dbReference type="RefSeq" id="WP_157587270.1">
    <property type="nucleotide sequence ID" value="NZ_WPIN01000008.1"/>
</dbReference>
<keyword evidence="2" id="KW-0812">Transmembrane</keyword>
<organism evidence="5 6">
    <name type="scientific">Spirosoma arboris</name>
    <dbReference type="NCBI Taxonomy" id="2682092"/>
    <lineage>
        <taxon>Bacteria</taxon>
        <taxon>Pseudomonadati</taxon>
        <taxon>Bacteroidota</taxon>
        <taxon>Cytophagia</taxon>
        <taxon>Cytophagales</taxon>
        <taxon>Cytophagaceae</taxon>
        <taxon>Spirosoma</taxon>
    </lineage>
</organism>
<evidence type="ECO:0000259" key="3">
    <source>
        <dbReference type="Pfam" id="PF02563"/>
    </source>
</evidence>
<feature type="domain" description="Soluble ligand binding" evidence="4">
    <location>
        <begin position="166"/>
        <end position="218"/>
    </location>
</feature>
<dbReference type="InterPro" id="IPR019554">
    <property type="entry name" value="Soluble_ligand-bd"/>
</dbReference>